<dbReference type="PANTHER" id="PTHR23222">
    <property type="entry name" value="PROHIBITIN"/>
    <property type="match status" value="1"/>
</dbReference>
<dbReference type="AlphaFoldDB" id="A0A8J6ZNA5"/>
<protein>
    <submittedName>
        <fullName evidence="5">Prohibitin family protein</fullName>
    </submittedName>
</protein>
<reference evidence="5" key="1">
    <citation type="submission" date="2020-10" db="EMBL/GenBank/DDBJ databases">
        <authorList>
            <person name="Castelo-Branco R."/>
            <person name="Eusebio N."/>
            <person name="Adriana R."/>
            <person name="Vieira A."/>
            <person name="Brugerolle De Fraissinette N."/>
            <person name="Rezende De Castro R."/>
            <person name="Schneider M.P."/>
            <person name="Vasconcelos V."/>
            <person name="Leao P.N."/>
        </authorList>
    </citation>
    <scope>NUCLEOTIDE SEQUENCE</scope>
    <source>
        <strain evidence="5">LEGE 12446</strain>
    </source>
</reference>
<dbReference type="Proteomes" id="UP000622533">
    <property type="component" value="Unassembled WGS sequence"/>
</dbReference>
<dbReference type="InterPro" id="IPR000163">
    <property type="entry name" value="Prohibitin"/>
</dbReference>
<evidence type="ECO:0000256" key="1">
    <source>
        <dbReference type="ARBA" id="ARBA00004370"/>
    </source>
</evidence>
<dbReference type="CDD" id="cd03401">
    <property type="entry name" value="SPFH_prohibitin"/>
    <property type="match status" value="1"/>
</dbReference>
<dbReference type="GO" id="GO:0016020">
    <property type="term" value="C:membrane"/>
    <property type="evidence" value="ECO:0007669"/>
    <property type="project" value="UniProtKB-SubCell"/>
</dbReference>
<evidence type="ECO:0000256" key="2">
    <source>
        <dbReference type="ARBA" id="ARBA00023136"/>
    </source>
</evidence>
<dbReference type="PANTHER" id="PTHR23222:SF1">
    <property type="entry name" value="PROHIBITIN-2"/>
    <property type="match status" value="1"/>
</dbReference>
<evidence type="ECO:0000256" key="3">
    <source>
        <dbReference type="SAM" id="Phobius"/>
    </source>
</evidence>
<dbReference type="GO" id="GO:0007005">
    <property type="term" value="P:mitochondrion organization"/>
    <property type="evidence" value="ECO:0007669"/>
    <property type="project" value="TreeGrafter"/>
</dbReference>
<dbReference type="RefSeq" id="WP_190876806.1">
    <property type="nucleotide sequence ID" value="NZ_JADEXS020000001.1"/>
</dbReference>
<sequence>MSFIVSLLTNLIAILVYVNTGRISGERSRLAIRGITILIGSIALLTSISRLLVIVPPGNIGVVNLFGEVSETTLNPGVHLLNPFSKVLNFSTRLKDIKENVDATSQEGLSLNLDVSLQYKLDPQKAATVYKTIGTDETQLVISRFRSTVRAITANYPASAIYSTKRQEIAQKIDQQLTQEIPALGFIVEEALLRNVKMPDTLQAAIQNKLKTEQENQQMKFVLEKERQEAERKRIEARGIADSQKIISGGLSNQVLQLRAIEATEKLAQSNNSKIVIIGSEKGGVPIMIQSEPGISKP</sequence>
<keyword evidence="6" id="KW-1185">Reference proteome</keyword>
<dbReference type="EMBL" id="JADEXS010000065">
    <property type="protein sequence ID" value="MBE9022206.1"/>
    <property type="molecule type" value="Genomic_DNA"/>
</dbReference>
<proteinExistence type="predicted"/>
<comment type="subcellular location">
    <subcellularLocation>
        <location evidence="1">Membrane</location>
    </subcellularLocation>
</comment>
<organism evidence="5 6">
    <name type="scientific">Desmonostoc muscorum LEGE 12446</name>
    <dbReference type="NCBI Taxonomy" id="1828758"/>
    <lineage>
        <taxon>Bacteria</taxon>
        <taxon>Bacillati</taxon>
        <taxon>Cyanobacteriota</taxon>
        <taxon>Cyanophyceae</taxon>
        <taxon>Nostocales</taxon>
        <taxon>Nostocaceae</taxon>
        <taxon>Desmonostoc</taxon>
    </lineage>
</organism>
<dbReference type="SUPFAM" id="SSF117892">
    <property type="entry name" value="Band 7/SPFH domain"/>
    <property type="match status" value="1"/>
</dbReference>
<dbReference type="SMART" id="SM00244">
    <property type="entry name" value="PHB"/>
    <property type="match status" value="1"/>
</dbReference>
<feature type="domain" description="Band 7" evidence="4">
    <location>
        <begin position="50"/>
        <end position="210"/>
    </location>
</feature>
<keyword evidence="2 3" id="KW-0472">Membrane</keyword>
<feature type="transmembrane region" description="Helical" evidence="3">
    <location>
        <begin position="30"/>
        <end position="53"/>
    </location>
</feature>
<evidence type="ECO:0000259" key="4">
    <source>
        <dbReference type="SMART" id="SM00244"/>
    </source>
</evidence>
<accession>A0A8J6ZNA5</accession>
<name>A0A8J6ZNA5_DESMC</name>
<keyword evidence="3" id="KW-0812">Transmembrane</keyword>
<keyword evidence="3" id="KW-1133">Transmembrane helix</keyword>
<comment type="caution">
    <text evidence="5">The sequence shown here is derived from an EMBL/GenBank/DDBJ whole genome shotgun (WGS) entry which is preliminary data.</text>
</comment>
<evidence type="ECO:0000313" key="6">
    <source>
        <dbReference type="Proteomes" id="UP000622533"/>
    </source>
</evidence>
<dbReference type="InterPro" id="IPR036013">
    <property type="entry name" value="Band_7/SPFH_dom_sf"/>
</dbReference>
<dbReference type="InterPro" id="IPR001107">
    <property type="entry name" value="Band_7"/>
</dbReference>
<gene>
    <name evidence="5" type="ORF">IQ276_07090</name>
</gene>
<evidence type="ECO:0000313" key="5">
    <source>
        <dbReference type="EMBL" id="MBE9022206.1"/>
    </source>
</evidence>
<dbReference type="Pfam" id="PF01145">
    <property type="entry name" value="Band_7"/>
    <property type="match status" value="1"/>
</dbReference>
<dbReference type="Gene3D" id="3.30.479.30">
    <property type="entry name" value="Band 7 domain"/>
    <property type="match status" value="1"/>
</dbReference>